<accession>A0ABU4L1P9</accession>
<sequence>MLFFAVMGPVSGMLEVPLARRPGRPENASPRHLAATAESLAALVVGGLLATGASGTDRA</sequence>
<organism evidence="1 2">
    <name type="scientific">Streptomyces griseiscabiei</name>
    <dbReference type="NCBI Taxonomy" id="2993540"/>
    <lineage>
        <taxon>Bacteria</taxon>
        <taxon>Bacillati</taxon>
        <taxon>Actinomycetota</taxon>
        <taxon>Actinomycetes</taxon>
        <taxon>Kitasatosporales</taxon>
        <taxon>Streptomycetaceae</taxon>
        <taxon>Streptomyces</taxon>
    </lineage>
</organism>
<keyword evidence="2" id="KW-1185">Reference proteome</keyword>
<protein>
    <submittedName>
        <fullName evidence="1">Uncharacterized protein</fullName>
    </submittedName>
</protein>
<comment type="caution">
    <text evidence="1">The sequence shown here is derived from an EMBL/GenBank/DDBJ whole genome shotgun (WGS) entry which is preliminary data.</text>
</comment>
<evidence type="ECO:0000313" key="1">
    <source>
        <dbReference type="EMBL" id="MDX2909657.1"/>
    </source>
</evidence>
<evidence type="ECO:0000313" key="2">
    <source>
        <dbReference type="Proteomes" id="UP001271723"/>
    </source>
</evidence>
<gene>
    <name evidence="1" type="ORF">PV517_13220</name>
</gene>
<dbReference type="RefSeq" id="WP_236067712.1">
    <property type="nucleotide sequence ID" value="NZ_JAGJBZ010000002.1"/>
</dbReference>
<proteinExistence type="predicted"/>
<dbReference type="Proteomes" id="UP001271723">
    <property type="component" value="Unassembled WGS sequence"/>
</dbReference>
<reference evidence="1 2" key="1">
    <citation type="journal article" date="2023" name="Microb. Genom.">
        <title>Mesoterricola silvestris gen. nov., sp. nov., Mesoterricola sediminis sp. nov., Geothrix oryzae sp. nov., Geothrix edaphica sp. nov., Geothrix rubra sp. nov., and Geothrix limicola sp. nov., six novel members of Acidobacteriota isolated from soils.</title>
        <authorList>
            <person name="Weisberg A.J."/>
            <person name="Pearce E."/>
            <person name="Kramer C.G."/>
            <person name="Chang J.H."/>
            <person name="Clarke C.R."/>
        </authorList>
    </citation>
    <scope>NUCLEOTIDE SEQUENCE [LARGE SCALE GENOMIC DNA]</scope>
    <source>
        <strain evidence="1 2">NRRL_B-2795</strain>
    </source>
</reference>
<name>A0ABU4L1P9_9ACTN</name>
<dbReference type="EMBL" id="JARAVY010000004">
    <property type="protein sequence ID" value="MDX2909657.1"/>
    <property type="molecule type" value="Genomic_DNA"/>
</dbReference>